<protein>
    <recommendedName>
        <fullName evidence="3">Helix-turn-helix domain-containing protein</fullName>
    </recommendedName>
</protein>
<dbReference type="RefSeq" id="WP_163316444.1">
    <property type="nucleotide sequence ID" value="NZ_JAAGAA010000009.1"/>
</dbReference>
<evidence type="ECO:0000313" key="1">
    <source>
        <dbReference type="EMBL" id="NDV13240.1"/>
    </source>
</evidence>
<dbReference type="AlphaFoldDB" id="A0A6B2KT58"/>
<gene>
    <name evidence="1" type="ORF">GZH52_10620</name>
</gene>
<accession>A0A6B2KT58</accession>
<dbReference type="Proteomes" id="UP000482578">
    <property type="component" value="Unassembled WGS sequence"/>
</dbReference>
<reference evidence="1 2" key="1">
    <citation type="submission" date="2020-02" db="EMBL/GenBank/DDBJ databases">
        <authorList>
            <person name="Yang Z."/>
        </authorList>
    </citation>
    <scope>NUCLEOTIDE SEQUENCE [LARGE SCALE GENOMIC DNA]</scope>
    <source>
        <strain evidence="1 2">HX-7-9</strain>
    </source>
</reference>
<keyword evidence="2" id="KW-1185">Reference proteome</keyword>
<evidence type="ECO:0008006" key="3">
    <source>
        <dbReference type="Google" id="ProtNLM"/>
    </source>
</evidence>
<comment type="caution">
    <text evidence="1">The sequence shown here is derived from an EMBL/GenBank/DDBJ whole genome shotgun (WGS) entry which is preliminary data.</text>
</comment>
<organism evidence="1 2">
    <name type="scientific">Crenobacter caeni</name>
    <dbReference type="NCBI Taxonomy" id="2705474"/>
    <lineage>
        <taxon>Bacteria</taxon>
        <taxon>Pseudomonadati</taxon>
        <taxon>Pseudomonadota</taxon>
        <taxon>Betaproteobacteria</taxon>
        <taxon>Neisseriales</taxon>
        <taxon>Neisseriaceae</taxon>
        <taxon>Crenobacter</taxon>
    </lineage>
</organism>
<dbReference type="EMBL" id="JAAGAA010000009">
    <property type="protein sequence ID" value="NDV13240.1"/>
    <property type="molecule type" value="Genomic_DNA"/>
</dbReference>
<name>A0A6B2KT58_9NEIS</name>
<evidence type="ECO:0000313" key="2">
    <source>
        <dbReference type="Proteomes" id="UP000482578"/>
    </source>
</evidence>
<sequence length="138" mass="15135">MCPVNTADPARHCCPITQQMLPMLRELYQASGGDLTMMLVVLEVWSHARCHCRHDGSPPRATNGHSIALVTGIPRETVRRKLVKLAELGWLSENAQGQLLPTPRLTEQLQPLRTHCPALSAQNKKALQAEAAGLITIS</sequence>
<proteinExistence type="predicted"/>